<sequence>MNQQLEDLQSTYEAELQRRSESEAAARSAAQLARNQLEGLRDQVEMLQQQVRGAHQLPGSYGKHNSLVETALVPPPSASPTWPASPNILPDTNPKTVHGGNLDGGFRYTIAAPPSAAYNGTQAPPSEDSEVMAALQELRSASISPNRGSAPPTTRANTTTAGNGANGVGAMAPSAAAPPNGSGSMGAANGAYSAGGFGLSNSPGRDIKPLDGFEPTPTPTYPPQPQQ</sequence>
<comment type="caution">
    <text evidence="2">The sequence shown here is derived from an EMBL/GenBank/DDBJ whole genome shotgun (WGS) entry which is preliminary data.</text>
</comment>
<feature type="compositionally biased region" description="Pro residues" evidence="1">
    <location>
        <begin position="216"/>
        <end position="227"/>
    </location>
</feature>
<feature type="compositionally biased region" description="Basic and acidic residues" evidence="1">
    <location>
        <begin position="15"/>
        <end position="24"/>
    </location>
</feature>
<organism evidence="2 3">
    <name type="scientific">Dunaliella salina</name>
    <name type="common">Green alga</name>
    <name type="synonym">Protococcus salinus</name>
    <dbReference type="NCBI Taxonomy" id="3046"/>
    <lineage>
        <taxon>Eukaryota</taxon>
        <taxon>Viridiplantae</taxon>
        <taxon>Chlorophyta</taxon>
        <taxon>core chlorophytes</taxon>
        <taxon>Chlorophyceae</taxon>
        <taxon>CS clade</taxon>
        <taxon>Chlamydomonadales</taxon>
        <taxon>Dunaliellaceae</taxon>
        <taxon>Dunaliella</taxon>
    </lineage>
</organism>
<reference evidence="2" key="1">
    <citation type="submission" date="2017-08" db="EMBL/GenBank/DDBJ databases">
        <authorList>
            <person name="Polle J.E."/>
            <person name="Barry K."/>
            <person name="Cushman J."/>
            <person name="Schmutz J."/>
            <person name="Tran D."/>
            <person name="Hathwaick L.T."/>
            <person name="Yim W.C."/>
            <person name="Jenkins J."/>
            <person name="Mckie-Krisberg Z.M."/>
            <person name="Prochnik S."/>
            <person name="Lindquist E."/>
            <person name="Dockter R.B."/>
            <person name="Adam C."/>
            <person name="Molina H."/>
            <person name="Bunkerborg J."/>
            <person name="Jin E."/>
            <person name="Buchheim M."/>
            <person name="Magnuson J."/>
        </authorList>
    </citation>
    <scope>NUCLEOTIDE SEQUENCE</scope>
    <source>
        <strain evidence="2">CCAP 19/18</strain>
    </source>
</reference>
<feature type="compositionally biased region" description="Polar residues" evidence="1">
    <location>
        <begin position="1"/>
        <end position="12"/>
    </location>
</feature>
<protein>
    <recommendedName>
        <fullName evidence="4">Encoded protein</fullName>
    </recommendedName>
</protein>
<gene>
    <name evidence="2" type="ORF">DUNSADRAFT_2856</name>
</gene>
<feature type="region of interest" description="Disordered" evidence="1">
    <location>
        <begin position="1"/>
        <end position="30"/>
    </location>
</feature>
<dbReference type="Proteomes" id="UP000815325">
    <property type="component" value="Unassembled WGS sequence"/>
</dbReference>
<evidence type="ECO:0000313" key="2">
    <source>
        <dbReference type="EMBL" id="KAF5838462.1"/>
    </source>
</evidence>
<feature type="compositionally biased region" description="Low complexity" evidence="1">
    <location>
        <begin position="150"/>
        <end position="192"/>
    </location>
</feature>
<dbReference type="EMBL" id="MU069578">
    <property type="protein sequence ID" value="KAF5838462.1"/>
    <property type="molecule type" value="Genomic_DNA"/>
</dbReference>
<evidence type="ECO:0000313" key="3">
    <source>
        <dbReference type="Proteomes" id="UP000815325"/>
    </source>
</evidence>
<feature type="region of interest" description="Disordered" evidence="1">
    <location>
        <begin position="142"/>
        <end position="227"/>
    </location>
</feature>
<proteinExistence type="predicted"/>
<name>A0ABQ7GV27_DUNSA</name>
<evidence type="ECO:0008006" key="4">
    <source>
        <dbReference type="Google" id="ProtNLM"/>
    </source>
</evidence>
<accession>A0ABQ7GV27</accession>
<evidence type="ECO:0000256" key="1">
    <source>
        <dbReference type="SAM" id="MobiDB-lite"/>
    </source>
</evidence>
<keyword evidence="3" id="KW-1185">Reference proteome</keyword>